<dbReference type="AlphaFoldDB" id="A0A2N0PY90"/>
<feature type="signal peptide" evidence="1">
    <location>
        <begin position="1"/>
        <end position="20"/>
    </location>
</feature>
<dbReference type="EMBL" id="LLXJ01000286">
    <property type="protein sequence ID" value="PKC11793.1"/>
    <property type="molecule type" value="Genomic_DNA"/>
</dbReference>
<keyword evidence="1" id="KW-0732">Signal</keyword>
<evidence type="ECO:0000256" key="1">
    <source>
        <dbReference type="SAM" id="SignalP"/>
    </source>
</evidence>
<gene>
    <name evidence="2" type="ORF">RhiirA5_412629</name>
</gene>
<dbReference type="Proteomes" id="UP000232722">
    <property type="component" value="Unassembled WGS sequence"/>
</dbReference>
<comment type="caution">
    <text evidence="2">The sequence shown here is derived from an EMBL/GenBank/DDBJ whole genome shotgun (WGS) entry which is preliminary data.</text>
</comment>
<dbReference type="VEuPathDB" id="FungiDB:RhiirFUN_011687"/>
<reference evidence="2 3" key="1">
    <citation type="submission" date="2016-04" db="EMBL/GenBank/DDBJ databases">
        <title>Genome analyses suggest a sexual origin of heterokaryosis in a supposedly ancient asexual fungus.</title>
        <authorList>
            <person name="Ropars J."/>
            <person name="Sedzielewska K."/>
            <person name="Noel J."/>
            <person name="Charron P."/>
            <person name="Farinelli L."/>
            <person name="Marton T."/>
            <person name="Kruger M."/>
            <person name="Pelin A."/>
            <person name="Brachmann A."/>
            <person name="Corradi N."/>
        </authorList>
    </citation>
    <scope>NUCLEOTIDE SEQUENCE [LARGE SCALE GENOMIC DNA]</scope>
    <source>
        <strain evidence="2 3">A5</strain>
    </source>
</reference>
<sequence>MKFILMFIIVIVAFSAFASANEPRITPVEKSSSLVARAGTCPSGTYACADKEGGCCSDGTSCLPNFQCSGSGKSSGATSTTSSGYFVFPLFQFSNIASTINKLTHTRNELQYSESEIVEAEVYVLIMANNIVLSEQVFNDESDETEDSKTNEKLNINNSEDENEFDINEIIDNTSFKF</sequence>
<feature type="chain" id="PRO_5014955520" evidence="1">
    <location>
        <begin position="21"/>
        <end position="178"/>
    </location>
</feature>
<name>A0A2N0PY90_9GLOM</name>
<proteinExistence type="predicted"/>
<dbReference type="VEuPathDB" id="FungiDB:RhiirA1_451109"/>
<evidence type="ECO:0000313" key="3">
    <source>
        <dbReference type="Proteomes" id="UP000232722"/>
    </source>
</evidence>
<organism evidence="2 3">
    <name type="scientific">Rhizophagus irregularis</name>
    <dbReference type="NCBI Taxonomy" id="588596"/>
    <lineage>
        <taxon>Eukaryota</taxon>
        <taxon>Fungi</taxon>
        <taxon>Fungi incertae sedis</taxon>
        <taxon>Mucoromycota</taxon>
        <taxon>Glomeromycotina</taxon>
        <taxon>Glomeromycetes</taxon>
        <taxon>Glomerales</taxon>
        <taxon>Glomeraceae</taxon>
        <taxon>Rhizophagus</taxon>
    </lineage>
</organism>
<accession>A0A2N0PY90</accession>
<evidence type="ECO:0000313" key="2">
    <source>
        <dbReference type="EMBL" id="PKC11793.1"/>
    </source>
</evidence>
<reference evidence="2 3" key="2">
    <citation type="submission" date="2017-09" db="EMBL/GenBank/DDBJ databases">
        <title>Extensive intraspecific genome diversity in a model arbuscular mycorrhizal fungus.</title>
        <authorList>
            <person name="Chen E.C."/>
            <person name="Morin E."/>
            <person name="Beaudet D."/>
            <person name="Noel J."/>
            <person name="Ndikumana S."/>
            <person name="Charron P."/>
            <person name="St-Onge C."/>
            <person name="Giorgi J."/>
            <person name="Grigoriev I.V."/>
            <person name="Roux C."/>
            <person name="Martin F.M."/>
            <person name="Corradi N."/>
        </authorList>
    </citation>
    <scope>NUCLEOTIDE SEQUENCE [LARGE SCALE GENOMIC DNA]</scope>
    <source>
        <strain evidence="2 3">A5</strain>
    </source>
</reference>
<protein>
    <submittedName>
        <fullName evidence="2">Uncharacterized protein</fullName>
    </submittedName>
</protein>
<dbReference type="VEuPathDB" id="FungiDB:FUN_014526"/>